<evidence type="ECO:0000256" key="8">
    <source>
        <dbReference type="ARBA" id="ARBA00023136"/>
    </source>
</evidence>
<keyword evidence="12" id="KW-1185">Reference proteome</keyword>
<accession>A0A8S9ZBI1</accession>
<keyword evidence="3" id="KW-0677">Repeat</keyword>
<sequence>MRAVLASTSACNIKRSIFSIDNSLLTKYRIWIIGIGAGIGVGIGAYYIWRRSKEGLVKNTIFIWADEKKAHGINIYKEKRYQEAINIFNEIVQKIYADCEPSKWMNREYFDLLANCENNIAASYDALFDYIKCIEHCSKAIQLKPDYAKALIRRARCLHKLKRPFEALEDYMELISLDPGNIHHQQVTVIQNDIDKIMNEISEDECNKLYENRLGQRQRISQAMVEPWQFSTSIHDPLLLKVSGVFEKADEGSLDAALLELKRCNYDNIALLASKAVENDQNGYLERAQAVLLASRFLHYHGLEKEAIEMADKFMSFWEQLDEAQKLANKDLQVAQIILEMTLERNGERNERSWQDITPLNETKLQHLNQLAEKALSINPLNVDPLIFIGCNLLRSEQLEEALNIILKAKQLDKDHPFIKFALRLKDFFILIF</sequence>
<evidence type="ECO:0000313" key="12">
    <source>
        <dbReference type="Proteomes" id="UP000605970"/>
    </source>
</evidence>
<evidence type="ECO:0000256" key="10">
    <source>
        <dbReference type="SAM" id="Phobius"/>
    </source>
</evidence>
<dbReference type="PANTHER" id="PTHR46208:SF1">
    <property type="entry name" value="MITOCHONDRIAL IMPORT RECEPTOR SUBUNIT TOM70"/>
    <property type="match status" value="1"/>
</dbReference>
<organism evidence="11 12">
    <name type="scientific">Meloidogyne graminicola</name>
    <dbReference type="NCBI Taxonomy" id="189291"/>
    <lineage>
        <taxon>Eukaryota</taxon>
        <taxon>Metazoa</taxon>
        <taxon>Ecdysozoa</taxon>
        <taxon>Nematoda</taxon>
        <taxon>Chromadorea</taxon>
        <taxon>Rhabditida</taxon>
        <taxon>Tylenchina</taxon>
        <taxon>Tylenchomorpha</taxon>
        <taxon>Tylenchoidea</taxon>
        <taxon>Meloidogynidae</taxon>
        <taxon>Meloidogyninae</taxon>
        <taxon>Meloidogyne</taxon>
    </lineage>
</organism>
<keyword evidence="7" id="KW-0496">Mitochondrion</keyword>
<dbReference type="EMBL" id="JABEBT010000207">
    <property type="protein sequence ID" value="KAF7624723.1"/>
    <property type="molecule type" value="Genomic_DNA"/>
</dbReference>
<evidence type="ECO:0000256" key="3">
    <source>
        <dbReference type="ARBA" id="ARBA00022737"/>
    </source>
</evidence>
<reference evidence="11" key="1">
    <citation type="journal article" date="2020" name="Ecol. Evol.">
        <title>Genome structure and content of the rice root-knot nematode (Meloidogyne graminicola).</title>
        <authorList>
            <person name="Phan N.T."/>
            <person name="Danchin E.G.J."/>
            <person name="Klopp C."/>
            <person name="Perfus-Barbeoch L."/>
            <person name="Kozlowski D.K."/>
            <person name="Koutsovoulos G.D."/>
            <person name="Lopez-Roques C."/>
            <person name="Bouchez O."/>
            <person name="Zahm M."/>
            <person name="Besnard G."/>
            <person name="Bellafiore S."/>
        </authorList>
    </citation>
    <scope>NUCLEOTIDE SEQUENCE</scope>
    <source>
        <strain evidence="11">VN-18</strain>
    </source>
</reference>
<comment type="subcellular location">
    <subcellularLocation>
        <location evidence="1">Mitochondrion outer membrane</location>
        <topology evidence="1">Single-pass membrane protein</topology>
    </subcellularLocation>
</comment>
<dbReference type="InterPro" id="IPR019734">
    <property type="entry name" value="TPR_rpt"/>
</dbReference>
<comment type="caution">
    <text evidence="11">The sequence shown here is derived from an EMBL/GenBank/DDBJ whole genome shotgun (WGS) entry which is preliminary data.</text>
</comment>
<dbReference type="GO" id="GO:0045039">
    <property type="term" value="P:protein insertion into mitochondrial inner membrane"/>
    <property type="evidence" value="ECO:0007669"/>
    <property type="project" value="TreeGrafter"/>
</dbReference>
<dbReference type="Pfam" id="PF07719">
    <property type="entry name" value="TPR_2"/>
    <property type="match status" value="1"/>
</dbReference>
<evidence type="ECO:0000256" key="1">
    <source>
        <dbReference type="ARBA" id="ARBA00004572"/>
    </source>
</evidence>
<dbReference type="SUPFAM" id="SSF48452">
    <property type="entry name" value="TPR-like"/>
    <property type="match status" value="1"/>
</dbReference>
<evidence type="ECO:0000256" key="5">
    <source>
        <dbReference type="ARBA" id="ARBA00022803"/>
    </source>
</evidence>
<keyword evidence="4" id="KW-1000">Mitochondrion outer membrane</keyword>
<dbReference type="Gene3D" id="1.25.40.10">
    <property type="entry name" value="Tetratricopeptide repeat domain"/>
    <property type="match status" value="1"/>
</dbReference>
<dbReference type="AlphaFoldDB" id="A0A8S9ZBI1"/>
<evidence type="ECO:0000256" key="9">
    <source>
        <dbReference type="ARBA" id="ARBA00038030"/>
    </source>
</evidence>
<comment type="similarity">
    <text evidence="9">Belongs to the Tom70 family.</text>
</comment>
<name>A0A8S9ZBI1_9BILA</name>
<evidence type="ECO:0000313" key="11">
    <source>
        <dbReference type="EMBL" id="KAF7624723.1"/>
    </source>
</evidence>
<keyword evidence="5" id="KW-0802">TPR repeat</keyword>
<keyword evidence="6 10" id="KW-1133">Transmembrane helix</keyword>
<dbReference type="SMART" id="SM00028">
    <property type="entry name" value="TPR"/>
    <property type="match status" value="3"/>
</dbReference>
<evidence type="ECO:0000256" key="2">
    <source>
        <dbReference type="ARBA" id="ARBA00022692"/>
    </source>
</evidence>
<dbReference type="Proteomes" id="UP000605970">
    <property type="component" value="Unassembled WGS sequence"/>
</dbReference>
<gene>
    <name evidence="11" type="ORF">Mgra_00010008</name>
</gene>
<evidence type="ECO:0000256" key="4">
    <source>
        <dbReference type="ARBA" id="ARBA00022787"/>
    </source>
</evidence>
<dbReference type="PANTHER" id="PTHR46208">
    <property type="entry name" value="MITOCHONDRIAL IMPORT RECEPTOR SUBUNIT TOM70"/>
    <property type="match status" value="1"/>
</dbReference>
<keyword evidence="2 10" id="KW-0812">Transmembrane</keyword>
<dbReference type="GO" id="GO:0030943">
    <property type="term" value="F:mitochondrion targeting sequence binding"/>
    <property type="evidence" value="ECO:0007669"/>
    <property type="project" value="TreeGrafter"/>
</dbReference>
<proteinExistence type="inferred from homology"/>
<evidence type="ECO:0000256" key="7">
    <source>
        <dbReference type="ARBA" id="ARBA00023128"/>
    </source>
</evidence>
<dbReference type="GO" id="GO:0030150">
    <property type="term" value="P:protein import into mitochondrial matrix"/>
    <property type="evidence" value="ECO:0007669"/>
    <property type="project" value="TreeGrafter"/>
</dbReference>
<dbReference type="InterPro" id="IPR011990">
    <property type="entry name" value="TPR-like_helical_dom_sf"/>
</dbReference>
<keyword evidence="8 10" id="KW-0472">Membrane</keyword>
<dbReference type="InterPro" id="IPR013105">
    <property type="entry name" value="TPR_2"/>
</dbReference>
<protein>
    <recommendedName>
        <fullName evidence="13">Mitochondrial import receptor subunit TOM70</fullName>
    </recommendedName>
</protein>
<evidence type="ECO:0000256" key="6">
    <source>
        <dbReference type="ARBA" id="ARBA00022989"/>
    </source>
</evidence>
<evidence type="ECO:0008006" key="13">
    <source>
        <dbReference type="Google" id="ProtNLM"/>
    </source>
</evidence>
<dbReference type="GO" id="GO:0005741">
    <property type="term" value="C:mitochondrial outer membrane"/>
    <property type="evidence" value="ECO:0007669"/>
    <property type="project" value="UniProtKB-SubCell"/>
</dbReference>
<dbReference type="GO" id="GO:0008320">
    <property type="term" value="F:protein transmembrane transporter activity"/>
    <property type="evidence" value="ECO:0007669"/>
    <property type="project" value="TreeGrafter"/>
</dbReference>
<feature type="transmembrane region" description="Helical" evidence="10">
    <location>
        <begin position="29"/>
        <end position="49"/>
    </location>
</feature>
<dbReference type="OrthoDB" id="5817049at2759"/>